<evidence type="ECO:0000313" key="2">
    <source>
        <dbReference type="EMBL" id="KDB53587.1"/>
    </source>
</evidence>
<keyword evidence="3" id="KW-1185">Reference proteome</keyword>
<keyword evidence="1" id="KW-0732">Signal</keyword>
<gene>
    <name evidence="2" type="ORF">X805_08650</name>
</gene>
<dbReference type="InterPro" id="IPR052022">
    <property type="entry name" value="26kDa_periplasmic_antigen"/>
</dbReference>
<dbReference type="InterPro" id="IPR007497">
    <property type="entry name" value="SIMPL/DUF541"/>
</dbReference>
<comment type="caution">
    <text evidence="2">The sequence shown here is derived from an EMBL/GenBank/DDBJ whole genome shotgun (WGS) entry which is preliminary data.</text>
</comment>
<dbReference type="PANTHER" id="PTHR34387">
    <property type="entry name" value="SLR1258 PROTEIN"/>
    <property type="match status" value="1"/>
</dbReference>
<evidence type="ECO:0000256" key="1">
    <source>
        <dbReference type="SAM" id="SignalP"/>
    </source>
</evidence>
<dbReference type="Pfam" id="PF04402">
    <property type="entry name" value="SIMPL"/>
    <property type="match status" value="1"/>
</dbReference>
<dbReference type="STRING" id="34103.SAMN05421778_12619"/>
<dbReference type="EMBL" id="AZRA01000022">
    <property type="protein sequence ID" value="KDB53587.1"/>
    <property type="molecule type" value="Genomic_DNA"/>
</dbReference>
<sequence>MSSVLRASSSVSRLSRSSSLRVLLPALLLGAVTAVQAQTPPLVGTPAHQLSLSASAQTEVARDQLAVMLQVTREGSDAAQVQTALKQVLDTALNEARRATDGQQMTVRTSGFSIQPRHGRDGRISGWSGNAGLTLEGRDAARIAALSGRLPGMTIVSTGYSLSREARERHESALTEQAIRRFRERAAEMSRHFGYSGYTVREVTVQDAEVDGGMRPPMVMARMSPAMAAAEAAAPLPTEGGQATLGVTVQGTVTMTR</sequence>
<feature type="signal peptide" evidence="1">
    <location>
        <begin position="1"/>
        <end position="37"/>
    </location>
</feature>
<evidence type="ECO:0008006" key="4">
    <source>
        <dbReference type="Google" id="ProtNLM"/>
    </source>
</evidence>
<evidence type="ECO:0000313" key="3">
    <source>
        <dbReference type="Proteomes" id="UP000026714"/>
    </source>
</evidence>
<organism evidence="2 3">
    <name type="scientific">Sphaerotilus natans subsp. natans DSM 6575</name>
    <dbReference type="NCBI Taxonomy" id="1286631"/>
    <lineage>
        <taxon>Bacteria</taxon>
        <taxon>Pseudomonadati</taxon>
        <taxon>Pseudomonadota</taxon>
        <taxon>Betaproteobacteria</taxon>
        <taxon>Burkholderiales</taxon>
        <taxon>Sphaerotilaceae</taxon>
        <taxon>Sphaerotilus</taxon>
    </lineage>
</organism>
<name>A0A059KQ30_9BURK</name>
<dbReference type="Gene3D" id="3.30.110.170">
    <property type="entry name" value="Protein of unknown function (DUF541), domain 1"/>
    <property type="match status" value="1"/>
</dbReference>
<proteinExistence type="predicted"/>
<protein>
    <recommendedName>
        <fullName evidence="4">DUF541 domain-containing protein</fullName>
    </recommendedName>
</protein>
<dbReference type="GO" id="GO:0006974">
    <property type="term" value="P:DNA damage response"/>
    <property type="evidence" value="ECO:0007669"/>
    <property type="project" value="TreeGrafter"/>
</dbReference>
<accession>A0A059KQ30</accession>
<reference evidence="2 3" key="1">
    <citation type="journal article" date="2014" name="FEMS Microbiol. Ecol.">
        <title>Sphaerotilus natans encrusted with nanoball-shaped Fe(III) oxide minerals formed by nitrate-reducing mixotrophic Fe(II) oxidation.</title>
        <authorList>
            <person name="Park S."/>
            <person name="Kim D.H."/>
            <person name="Lee J.H."/>
            <person name="Hur H.G."/>
        </authorList>
    </citation>
    <scope>NUCLEOTIDE SEQUENCE [LARGE SCALE GENOMIC DNA]</scope>
    <source>
        <strain evidence="2 3">DSM 6575</strain>
    </source>
</reference>
<dbReference type="Proteomes" id="UP000026714">
    <property type="component" value="Unassembled WGS sequence"/>
</dbReference>
<dbReference type="eggNOG" id="COG3471">
    <property type="taxonomic scope" value="Bacteria"/>
</dbReference>
<feature type="chain" id="PRO_5001576682" description="DUF541 domain-containing protein" evidence="1">
    <location>
        <begin position="38"/>
        <end position="257"/>
    </location>
</feature>
<dbReference type="RefSeq" id="WP_076459043.1">
    <property type="nucleotide sequence ID" value="NZ_AZRA01000022.1"/>
</dbReference>
<dbReference type="PANTHER" id="PTHR34387:SF1">
    <property type="entry name" value="PERIPLASMIC IMMUNOGENIC PROTEIN"/>
    <property type="match status" value="1"/>
</dbReference>
<dbReference type="AlphaFoldDB" id="A0A059KQ30"/>
<dbReference type="Gene3D" id="3.30.70.2970">
    <property type="entry name" value="Protein of unknown function (DUF541), domain 2"/>
    <property type="match status" value="1"/>
</dbReference>